<evidence type="ECO:0000259" key="14">
    <source>
        <dbReference type="Pfam" id="PF13632"/>
    </source>
</evidence>
<dbReference type="GO" id="GO:0016758">
    <property type="term" value="F:hexosyltransferase activity"/>
    <property type="evidence" value="ECO:0007669"/>
    <property type="project" value="TreeGrafter"/>
</dbReference>
<dbReference type="InterPro" id="IPR029044">
    <property type="entry name" value="Nucleotide-diphossugar_trans"/>
</dbReference>
<feature type="compositionally biased region" description="Low complexity" evidence="12">
    <location>
        <begin position="30"/>
        <end position="44"/>
    </location>
</feature>
<dbReference type="GO" id="GO:0005886">
    <property type="term" value="C:plasma membrane"/>
    <property type="evidence" value="ECO:0007669"/>
    <property type="project" value="UniProtKB-SubCell"/>
</dbReference>
<keyword evidence="10 13" id="KW-1133">Transmembrane helix</keyword>
<evidence type="ECO:0000256" key="12">
    <source>
        <dbReference type="SAM" id="MobiDB-lite"/>
    </source>
</evidence>
<dbReference type="SUPFAM" id="SSF53448">
    <property type="entry name" value="Nucleotide-diphospho-sugar transferases"/>
    <property type="match status" value="1"/>
</dbReference>
<sequence length="746" mass="79917">MARLPPDRPAAPAGRASPAAPGQDESGPDGAASRAGAMMSAMPLNPAPLPGAPLPTMLPPVPPESPLPMPVQDFRALPPPEAGPAGTIGRAPPRPEVLAARTIVFGGTALISAIGCWQMLVVFGSEIQPLQWLLLVLFTLTFGWIGFSFCSLLSGLVARPPVTPADPGAARIAIVMPVYHEDPADSLALLGALADELAAEGMAGRAEIFVLSDSHDPEVFAAETLAVATLRETCPLPVWYRRRPLNTGRKPGNIADFIRRWGGRYDQMVVLDADSVVSGRMVAEMSARMSADPALALIQTIPMLVGGQTLFSRVIQFAGRVYGPPIARGVAAWSGDNGNFWGHNAMIRVDAFAACCGLPDLPGAPPFGGSVLSHDFVEAALLRRAGWKVRLDWDLRASYEGSPPTLLDMALRERRWAQGNLQHLRLLGARGFTAVSRVHFIVGILGFLMSPIWLAMILVGLALTANVILSRPEYFPHSYQLFPDWPTFDSRRMIWIFAASMTLLLLPKLVAVIRAWSRPLASNAGGRSRVLASALFETVMSALIAPVQMLIQTRQIAEILQGRNSGWESQVRKGVMPPWGLVLRRHAIHVLSGLATLVVVAMLSPGLGIWLSPILAGLILSPAISRWTASPVFGRWARMAGLLVTPEERNPPEVMAAAVAHARRLRQAEGSTALLGRDPQAMARHVAMLPPVPELPPAERLPAISAAAKIAAADSQAQALGFLDRSERAALLSDPELLQRWAALPA</sequence>
<evidence type="ECO:0000256" key="2">
    <source>
        <dbReference type="ARBA" id="ARBA00005001"/>
    </source>
</evidence>
<dbReference type="Gene3D" id="3.90.550.10">
    <property type="entry name" value="Spore Coat Polysaccharide Biosynthesis Protein SpsA, Chain A"/>
    <property type="match status" value="1"/>
</dbReference>
<evidence type="ECO:0000256" key="9">
    <source>
        <dbReference type="ARBA" id="ARBA00022692"/>
    </source>
</evidence>
<dbReference type="AlphaFoldDB" id="A0A1M7I8J0"/>
<dbReference type="NCBIfam" id="NF003962">
    <property type="entry name" value="PRK05454.2-5"/>
    <property type="match status" value="1"/>
</dbReference>
<feature type="transmembrane region" description="Helical" evidence="13">
    <location>
        <begin position="493"/>
        <end position="513"/>
    </location>
</feature>
<evidence type="ECO:0000256" key="11">
    <source>
        <dbReference type="ARBA" id="ARBA00023136"/>
    </source>
</evidence>
<organism evidence="15 16">
    <name type="scientific">Paracoccus solventivorans</name>
    <dbReference type="NCBI Taxonomy" id="53463"/>
    <lineage>
        <taxon>Bacteria</taxon>
        <taxon>Pseudomonadati</taxon>
        <taxon>Pseudomonadota</taxon>
        <taxon>Alphaproteobacteria</taxon>
        <taxon>Rhodobacterales</taxon>
        <taxon>Paracoccaceae</taxon>
        <taxon>Paracoccus</taxon>
    </lineage>
</organism>
<name>A0A1M7I8J0_9RHOB</name>
<dbReference type="InterPro" id="IPR001173">
    <property type="entry name" value="Glyco_trans_2-like"/>
</dbReference>
<keyword evidence="16" id="KW-1185">Reference proteome</keyword>
<dbReference type="CDD" id="cd04191">
    <property type="entry name" value="Glucan_BSP_MdoH"/>
    <property type="match status" value="1"/>
</dbReference>
<dbReference type="STRING" id="53463.SAMN05444389_1083"/>
<evidence type="ECO:0000313" key="15">
    <source>
        <dbReference type="EMBL" id="SHM37040.1"/>
    </source>
</evidence>
<feature type="compositionally biased region" description="Pro residues" evidence="12">
    <location>
        <begin position="45"/>
        <end position="68"/>
    </location>
</feature>
<evidence type="ECO:0000256" key="3">
    <source>
        <dbReference type="ARBA" id="ARBA00009337"/>
    </source>
</evidence>
<keyword evidence="6" id="KW-0997">Cell inner membrane</keyword>
<dbReference type="PANTHER" id="PTHR43867:SF5">
    <property type="entry name" value="GLUCANS BIOSYNTHESIS GLUCOSYLTRANSFERASE H"/>
    <property type="match status" value="1"/>
</dbReference>
<evidence type="ECO:0000256" key="13">
    <source>
        <dbReference type="SAM" id="Phobius"/>
    </source>
</evidence>
<evidence type="ECO:0000256" key="10">
    <source>
        <dbReference type="ARBA" id="ARBA00022989"/>
    </source>
</evidence>
<dbReference type="PANTHER" id="PTHR43867">
    <property type="entry name" value="CELLULOSE SYNTHASE CATALYTIC SUBUNIT A [UDP-FORMING]"/>
    <property type="match status" value="1"/>
</dbReference>
<keyword evidence="11 13" id="KW-0472">Membrane</keyword>
<evidence type="ECO:0000256" key="6">
    <source>
        <dbReference type="ARBA" id="ARBA00022519"/>
    </source>
</evidence>
<reference evidence="16" key="1">
    <citation type="submission" date="2016-11" db="EMBL/GenBank/DDBJ databases">
        <authorList>
            <person name="Varghese N."/>
            <person name="Submissions S."/>
        </authorList>
    </citation>
    <scope>NUCLEOTIDE SEQUENCE [LARGE SCALE GENOMIC DNA]</scope>
    <source>
        <strain evidence="16">DSM 6637</strain>
    </source>
</reference>
<dbReference type="RefSeq" id="WP_234952065.1">
    <property type="nucleotide sequence ID" value="NZ_FRCK01000008.1"/>
</dbReference>
<keyword evidence="8 15" id="KW-0808">Transferase</keyword>
<keyword evidence="7" id="KW-0328">Glycosyltransferase</keyword>
<dbReference type="NCBIfam" id="NF003958">
    <property type="entry name" value="PRK05454.2-1"/>
    <property type="match status" value="1"/>
</dbReference>
<dbReference type="InterPro" id="IPR050321">
    <property type="entry name" value="Glycosyltr_2/OpgH_subfam"/>
</dbReference>
<dbReference type="EMBL" id="FRCK01000008">
    <property type="protein sequence ID" value="SHM37040.1"/>
    <property type="molecule type" value="Genomic_DNA"/>
</dbReference>
<feature type="transmembrane region" description="Helical" evidence="13">
    <location>
        <begin position="98"/>
        <end position="120"/>
    </location>
</feature>
<feature type="region of interest" description="Disordered" evidence="12">
    <location>
        <begin position="1"/>
        <end position="68"/>
    </location>
</feature>
<gene>
    <name evidence="15" type="ORF">SAMN05444389_1083</name>
</gene>
<comment type="subcellular location">
    <subcellularLocation>
        <location evidence="1">Cell inner membrane</location>
        <topology evidence="1">Multi-pass membrane protein</topology>
    </subcellularLocation>
</comment>
<evidence type="ECO:0000313" key="16">
    <source>
        <dbReference type="Proteomes" id="UP000184444"/>
    </source>
</evidence>
<keyword evidence="9 13" id="KW-0812">Transmembrane</keyword>
<protein>
    <recommendedName>
        <fullName evidence="4">Glucans biosynthesis glucosyltransferase H</fullName>
    </recommendedName>
</protein>
<evidence type="ECO:0000256" key="5">
    <source>
        <dbReference type="ARBA" id="ARBA00022475"/>
    </source>
</evidence>
<evidence type="ECO:0000256" key="4">
    <source>
        <dbReference type="ARBA" id="ARBA00020585"/>
    </source>
</evidence>
<proteinExistence type="inferred from homology"/>
<feature type="transmembrane region" description="Helical" evidence="13">
    <location>
        <begin position="440"/>
        <end position="469"/>
    </location>
</feature>
<comment type="similarity">
    <text evidence="3">Belongs to the glycosyltransferase 2 family. OpgH subfamily.</text>
</comment>
<dbReference type="Pfam" id="PF13632">
    <property type="entry name" value="Glyco_trans_2_3"/>
    <property type="match status" value="1"/>
</dbReference>
<keyword evidence="5" id="KW-1003">Cell membrane</keyword>
<comment type="pathway">
    <text evidence="2">Glycan metabolism; osmoregulated periplasmic glucan (OPG) biosynthesis.</text>
</comment>
<feature type="domain" description="Glycosyltransferase 2-like" evidence="14">
    <location>
        <begin position="269"/>
        <end position="468"/>
    </location>
</feature>
<feature type="transmembrane region" description="Helical" evidence="13">
    <location>
        <begin position="132"/>
        <end position="153"/>
    </location>
</feature>
<feature type="compositionally biased region" description="Low complexity" evidence="12">
    <location>
        <begin position="1"/>
        <end position="21"/>
    </location>
</feature>
<accession>A0A1M7I8J0</accession>
<feature type="transmembrane region" description="Helical" evidence="13">
    <location>
        <begin position="586"/>
        <end position="603"/>
    </location>
</feature>
<evidence type="ECO:0000256" key="8">
    <source>
        <dbReference type="ARBA" id="ARBA00022679"/>
    </source>
</evidence>
<evidence type="ECO:0000256" key="7">
    <source>
        <dbReference type="ARBA" id="ARBA00022676"/>
    </source>
</evidence>
<dbReference type="Proteomes" id="UP000184444">
    <property type="component" value="Unassembled WGS sequence"/>
</dbReference>
<evidence type="ECO:0000256" key="1">
    <source>
        <dbReference type="ARBA" id="ARBA00004429"/>
    </source>
</evidence>